<reference evidence="2 3" key="1">
    <citation type="submission" date="2020-02" db="EMBL/GenBank/DDBJ databases">
        <title>Genome sequencing for Kineobactrum sp. M2.</title>
        <authorList>
            <person name="Park S.-J."/>
        </authorList>
    </citation>
    <scope>NUCLEOTIDE SEQUENCE [LARGE SCALE GENOMIC DNA]</scope>
    <source>
        <strain evidence="2 3">M2</strain>
    </source>
</reference>
<dbReference type="EMBL" id="CP048711">
    <property type="protein sequence ID" value="QIB64580.1"/>
    <property type="molecule type" value="Genomic_DNA"/>
</dbReference>
<keyword evidence="1" id="KW-1133">Transmembrane helix</keyword>
<sequence length="87" mass="10009">MDNDNKLRLIQAKTRRRLLFTLLTLILYFSFILNWTTAGAALTRRLGDSHITGSLLMFAVTIILLVLLELVFLLINLRIGVLSRRRP</sequence>
<protein>
    <submittedName>
        <fullName evidence="2">DUF485 domain-containing protein</fullName>
    </submittedName>
</protein>
<keyword evidence="3" id="KW-1185">Reference proteome</keyword>
<feature type="transmembrane region" description="Helical" evidence="1">
    <location>
        <begin position="55"/>
        <end position="77"/>
    </location>
</feature>
<keyword evidence="1" id="KW-0472">Membrane</keyword>
<accession>A0A6C0TXM3</accession>
<evidence type="ECO:0000313" key="2">
    <source>
        <dbReference type="EMBL" id="QIB64580.1"/>
    </source>
</evidence>
<name>A0A6C0TXM3_9GAMM</name>
<dbReference type="KEGG" id="kim:G3T16_03365"/>
<organism evidence="2 3">
    <name type="scientific">Kineobactrum salinum</name>
    <dbReference type="NCBI Taxonomy" id="2708301"/>
    <lineage>
        <taxon>Bacteria</taxon>
        <taxon>Pseudomonadati</taxon>
        <taxon>Pseudomonadota</taxon>
        <taxon>Gammaproteobacteria</taxon>
        <taxon>Cellvibrionales</taxon>
        <taxon>Halieaceae</taxon>
        <taxon>Kineobactrum</taxon>
    </lineage>
</organism>
<keyword evidence="1" id="KW-0812">Transmembrane</keyword>
<gene>
    <name evidence="2" type="ORF">G3T16_03365</name>
</gene>
<evidence type="ECO:0000313" key="3">
    <source>
        <dbReference type="Proteomes" id="UP000477680"/>
    </source>
</evidence>
<dbReference type="AlphaFoldDB" id="A0A6C0TXM3"/>
<proteinExistence type="predicted"/>
<evidence type="ECO:0000256" key="1">
    <source>
        <dbReference type="SAM" id="Phobius"/>
    </source>
</evidence>
<dbReference type="Proteomes" id="UP000477680">
    <property type="component" value="Chromosome"/>
</dbReference>
<feature type="transmembrane region" description="Helical" evidence="1">
    <location>
        <begin position="18"/>
        <end position="35"/>
    </location>
</feature>
<dbReference type="RefSeq" id="WP_163493830.1">
    <property type="nucleotide sequence ID" value="NZ_CP048711.1"/>
</dbReference>